<reference evidence="2 3" key="1">
    <citation type="submission" date="2024-01" db="EMBL/GenBank/DDBJ databases">
        <title>The complete chloroplast genome sequence of Lithospermum erythrorhizon: insights into the phylogenetic relationship among Boraginaceae species and the maternal lineages of purple gromwells.</title>
        <authorList>
            <person name="Okada T."/>
            <person name="Watanabe K."/>
        </authorList>
    </citation>
    <scope>NUCLEOTIDE SEQUENCE [LARGE SCALE GENOMIC DNA]</scope>
</reference>
<dbReference type="EMBL" id="BAABME010010317">
    <property type="protein sequence ID" value="GAA0177434.1"/>
    <property type="molecule type" value="Genomic_DNA"/>
</dbReference>
<dbReference type="AlphaFoldDB" id="A0AAV3RL79"/>
<gene>
    <name evidence="2" type="ORF">LIER_29694</name>
</gene>
<protein>
    <submittedName>
        <fullName evidence="2">Uncharacterized protein</fullName>
    </submittedName>
</protein>
<dbReference type="Proteomes" id="UP001454036">
    <property type="component" value="Unassembled WGS sequence"/>
</dbReference>
<evidence type="ECO:0000313" key="3">
    <source>
        <dbReference type="Proteomes" id="UP001454036"/>
    </source>
</evidence>
<evidence type="ECO:0000256" key="1">
    <source>
        <dbReference type="SAM" id="MobiDB-lite"/>
    </source>
</evidence>
<proteinExistence type="predicted"/>
<keyword evidence="3" id="KW-1185">Reference proteome</keyword>
<name>A0AAV3RL79_LITER</name>
<comment type="caution">
    <text evidence="2">The sequence shown here is derived from an EMBL/GenBank/DDBJ whole genome shotgun (WGS) entry which is preliminary data.</text>
</comment>
<sequence>MARTKRTLRRLSHPPKRASSTLRALGDGHSLLSRQTHDLRKELARESLRMGSFQQELQDLWGQVGNYPWDMALNDQELRRAHAKRDVANQAAFAARQEREGLRHAYFQDSLRRCHRIGAAILSDFVLNCQDRVPTFPALAEECRQRYLMGWLDNTVPLPSLD</sequence>
<feature type="compositionally biased region" description="Basic residues" evidence="1">
    <location>
        <begin position="1"/>
        <end position="16"/>
    </location>
</feature>
<evidence type="ECO:0000313" key="2">
    <source>
        <dbReference type="EMBL" id="GAA0177434.1"/>
    </source>
</evidence>
<organism evidence="2 3">
    <name type="scientific">Lithospermum erythrorhizon</name>
    <name type="common">Purple gromwell</name>
    <name type="synonym">Lithospermum officinale var. erythrorhizon</name>
    <dbReference type="NCBI Taxonomy" id="34254"/>
    <lineage>
        <taxon>Eukaryota</taxon>
        <taxon>Viridiplantae</taxon>
        <taxon>Streptophyta</taxon>
        <taxon>Embryophyta</taxon>
        <taxon>Tracheophyta</taxon>
        <taxon>Spermatophyta</taxon>
        <taxon>Magnoliopsida</taxon>
        <taxon>eudicotyledons</taxon>
        <taxon>Gunneridae</taxon>
        <taxon>Pentapetalae</taxon>
        <taxon>asterids</taxon>
        <taxon>lamiids</taxon>
        <taxon>Boraginales</taxon>
        <taxon>Boraginaceae</taxon>
        <taxon>Boraginoideae</taxon>
        <taxon>Lithospermeae</taxon>
        <taxon>Lithospermum</taxon>
    </lineage>
</organism>
<accession>A0AAV3RL79</accession>
<feature type="region of interest" description="Disordered" evidence="1">
    <location>
        <begin position="1"/>
        <end position="27"/>
    </location>
</feature>